<sequence>MEEDKNANGPSYVEFLVHIHRQIQMKCLDKFQASSTTVGFTSSDGTWRSKAAHKHCNFISYISYLFPGTPILS</sequence>
<dbReference type="Gramene" id="KJB59285">
    <property type="protein sequence ID" value="KJB59285"/>
    <property type="gene ID" value="B456_009G247200"/>
</dbReference>
<dbReference type="EMBL" id="CM001748">
    <property type="protein sequence ID" value="KJB59285.1"/>
    <property type="molecule type" value="Genomic_DNA"/>
</dbReference>
<evidence type="ECO:0000313" key="2">
    <source>
        <dbReference type="Proteomes" id="UP000032304"/>
    </source>
</evidence>
<dbReference type="InterPro" id="IPR036180">
    <property type="entry name" value="Gelsolin-like_dom_sf"/>
</dbReference>
<dbReference type="Proteomes" id="UP000032304">
    <property type="component" value="Chromosome 9"/>
</dbReference>
<proteinExistence type="predicted"/>
<name>A0A0D2UTG5_GOSRA</name>
<dbReference type="AlphaFoldDB" id="A0A0D2UTG5"/>
<gene>
    <name evidence="1" type="ORF">B456_009G247200</name>
</gene>
<organism evidence="1 2">
    <name type="scientific">Gossypium raimondii</name>
    <name type="common">Peruvian cotton</name>
    <name type="synonym">Gossypium klotzschianum subsp. raimondii</name>
    <dbReference type="NCBI Taxonomy" id="29730"/>
    <lineage>
        <taxon>Eukaryota</taxon>
        <taxon>Viridiplantae</taxon>
        <taxon>Streptophyta</taxon>
        <taxon>Embryophyta</taxon>
        <taxon>Tracheophyta</taxon>
        <taxon>Spermatophyta</taxon>
        <taxon>Magnoliopsida</taxon>
        <taxon>eudicotyledons</taxon>
        <taxon>Gunneridae</taxon>
        <taxon>Pentapetalae</taxon>
        <taxon>rosids</taxon>
        <taxon>malvids</taxon>
        <taxon>Malvales</taxon>
        <taxon>Malvaceae</taxon>
        <taxon>Malvoideae</taxon>
        <taxon>Gossypium</taxon>
    </lineage>
</organism>
<keyword evidence="2" id="KW-1185">Reference proteome</keyword>
<dbReference type="SUPFAM" id="SSF82754">
    <property type="entry name" value="C-terminal, gelsolin-like domain of Sec23/24"/>
    <property type="match status" value="1"/>
</dbReference>
<protein>
    <submittedName>
        <fullName evidence="1">Uncharacterized protein</fullName>
    </submittedName>
</protein>
<reference evidence="1 2" key="1">
    <citation type="journal article" date="2012" name="Nature">
        <title>Repeated polyploidization of Gossypium genomes and the evolution of spinnable cotton fibres.</title>
        <authorList>
            <person name="Paterson A.H."/>
            <person name="Wendel J.F."/>
            <person name="Gundlach H."/>
            <person name="Guo H."/>
            <person name="Jenkins J."/>
            <person name="Jin D."/>
            <person name="Llewellyn D."/>
            <person name="Showmaker K.C."/>
            <person name="Shu S."/>
            <person name="Udall J."/>
            <person name="Yoo M.J."/>
            <person name="Byers R."/>
            <person name="Chen W."/>
            <person name="Doron-Faigenboim A."/>
            <person name="Duke M.V."/>
            <person name="Gong L."/>
            <person name="Grimwood J."/>
            <person name="Grover C."/>
            <person name="Grupp K."/>
            <person name="Hu G."/>
            <person name="Lee T.H."/>
            <person name="Li J."/>
            <person name="Lin L."/>
            <person name="Liu T."/>
            <person name="Marler B.S."/>
            <person name="Page J.T."/>
            <person name="Roberts A.W."/>
            <person name="Romanel E."/>
            <person name="Sanders W.S."/>
            <person name="Szadkowski E."/>
            <person name="Tan X."/>
            <person name="Tang H."/>
            <person name="Xu C."/>
            <person name="Wang J."/>
            <person name="Wang Z."/>
            <person name="Zhang D."/>
            <person name="Zhang L."/>
            <person name="Ashrafi H."/>
            <person name="Bedon F."/>
            <person name="Bowers J.E."/>
            <person name="Brubaker C.L."/>
            <person name="Chee P.W."/>
            <person name="Das S."/>
            <person name="Gingle A.R."/>
            <person name="Haigler C.H."/>
            <person name="Harker D."/>
            <person name="Hoffmann L.V."/>
            <person name="Hovav R."/>
            <person name="Jones D.C."/>
            <person name="Lemke C."/>
            <person name="Mansoor S."/>
            <person name="ur Rahman M."/>
            <person name="Rainville L.N."/>
            <person name="Rambani A."/>
            <person name="Reddy U.K."/>
            <person name="Rong J.K."/>
            <person name="Saranga Y."/>
            <person name="Scheffler B.E."/>
            <person name="Scheffler J.A."/>
            <person name="Stelly D.M."/>
            <person name="Triplett B.A."/>
            <person name="Van Deynze A."/>
            <person name="Vaslin M.F."/>
            <person name="Waghmare V.N."/>
            <person name="Walford S.A."/>
            <person name="Wright R.J."/>
            <person name="Zaki E.A."/>
            <person name="Zhang T."/>
            <person name="Dennis E.S."/>
            <person name="Mayer K.F."/>
            <person name="Peterson D.G."/>
            <person name="Rokhsar D.S."/>
            <person name="Wang X."/>
            <person name="Schmutz J."/>
        </authorList>
    </citation>
    <scope>NUCLEOTIDE SEQUENCE [LARGE SCALE GENOMIC DNA]</scope>
</reference>
<accession>A0A0D2UTG5</accession>
<evidence type="ECO:0000313" key="1">
    <source>
        <dbReference type="EMBL" id="KJB59285.1"/>
    </source>
</evidence>